<protein>
    <submittedName>
        <fullName evidence="2">Lipid A 3-O-deacylase PagL</fullName>
    </submittedName>
</protein>
<organism evidence="2 3">
    <name type="scientific">Acetobacteroides hydrogenigenes</name>
    <dbReference type="NCBI Taxonomy" id="979970"/>
    <lineage>
        <taxon>Bacteria</taxon>
        <taxon>Pseudomonadati</taxon>
        <taxon>Bacteroidota</taxon>
        <taxon>Bacteroidia</taxon>
        <taxon>Bacteroidales</taxon>
        <taxon>Rikenellaceae</taxon>
        <taxon>Acetobacteroides</taxon>
    </lineage>
</organism>
<dbReference type="Pfam" id="PF09411">
    <property type="entry name" value="PagL"/>
    <property type="match status" value="1"/>
</dbReference>
<proteinExistence type="predicted"/>
<evidence type="ECO:0000313" key="3">
    <source>
        <dbReference type="Proteomes" id="UP000294830"/>
    </source>
</evidence>
<feature type="chain" id="PRO_5020182041" evidence="1">
    <location>
        <begin position="20"/>
        <end position="416"/>
    </location>
</feature>
<accession>A0A4R2EJN1</accession>
<dbReference type="OrthoDB" id="627554at2"/>
<reference evidence="2 3" key="1">
    <citation type="submission" date="2019-03" db="EMBL/GenBank/DDBJ databases">
        <title>Genomic Encyclopedia of Archaeal and Bacterial Type Strains, Phase II (KMG-II): from individual species to whole genera.</title>
        <authorList>
            <person name="Goeker M."/>
        </authorList>
    </citation>
    <scope>NUCLEOTIDE SEQUENCE [LARGE SCALE GENOMIC DNA]</scope>
    <source>
        <strain evidence="2 3">RL-C</strain>
    </source>
</reference>
<sequence>MKRLSVLLLFLFVIKIALASNGTSQDSLDKKSARNPFLSFNYQGGAVLPTNDFVTKQKNKPTYNSYSLKYGYSAAGDRWQDYAYGMPYGGVGFYFANFYNDNDALGNPFALYAFQGTTLNDYSKALKFKFEWQLGASFNWRPYDPFTNHENIALGSSSNVFISLNLYANYQFAPHWDFDFGVSMSHFSNGASRLPNKGINLFAPFFEFNYSFDKKPVINGKHRFVPPTIEPRIDYDLLVNISSRQRRFDTTGTNLPSEYLDRNFGVYGISFAPMVVSSYKYKYGASLDFLYDESSRAKASRAVNPIDSKTYDRIELGPFWHRFSLGVSAKGELVLPNYSIFANLGYNIIHGNDKDKPLYQVAGVKVFLKDNLFGTFGIRASKFSKAQYLYWSLGYTFKGSPVSKIKKTIPAIIKGN</sequence>
<dbReference type="Gene3D" id="2.40.160.20">
    <property type="match status" value="1"/>
</dbReference>
<dbReference type="InterPro" id="IPR018550">
    <property type="entry name" value="Lipid-A_deacylase-rel"/>
</dbReference>
<dbReference type="AlphaFoldDB" id="A0A4R2EJN1"/>
<evidence type="ECO:0000256" key="1">
    <source>
        <dbReference type="SAM" id="SignalP"/>
    </source>
</evidence>
<keyword evidence="3" id="KW-1185">Reference proteome</keyword>
<name>A0A4R2EJN1_9BACT</name>
<evidence type="ECO:0000313" key="2">
    <source>
        <dbReference type="EMBL" id="TCN68913.1"/>
    </source>
</evidence>
<comment type="caution">
    <text evidence="2">The sequence shown here is derived from an EMBL/GenBank/DDBJ whole genome shotgun (WGS) entry which is preliminary data.</text>
</comment>
<dbReference type="EMBL" id="SLWB01000005">
    <property type="protein sequence ID" value="TCN68913.1"/>
    <property type="molecule type" value="Genomic_DNA"/>
</dbReference>
<feature type="signal peptide" evidence="1">
    <location>
        <begin position="1"/>
        <end position="19"/>
    </location>
</feature>
<keyword evidence="1" id="KW-0732">Signal</keyword>
<gene>
    <name evidence="2" type="ORF">CLV25_105115</name>
</gene>
<dbReference type="Proteomes" id="UP000294830">
    <property type="component" value="Unassembled WGS sequence"/>
</dbReference>